<dbReference type="RefSeq" id="WP_286355667.1">
    <property type="nucleotide sequence ID" value="NZ_AP027079.1"/>
</dbReference>
<dbReference type="InterPro" id="IPR004821">
    <property type="entry name" value="Cyt_trans-like"/>
</dbReference>
<dbReference type="Proteomes" id="UP001242010">
    <property type="component" value="Chromosome"/>
</dbReference>
<evidence type="ECO:0000256" key="6">
    <source>
        <dbReference type="ARBA" id="ARBA00022842"/>
    </source>
</evidence>
<comment type="subcellular location">
    <subcellularLocation>
        <location evidence="9">Cytoplasm</location>
    </subcellularLocation>
</comment>
<dbReference type="PANTHER" id="PTHR21342:SF1">
    <property type="entry name" value="PHOSPHOPANTETHEINE ADENYLYLTRANSFERASE"/>
    <property type="match status" value="1"/>
</dbReference>
<protein>
    <recommendedName>
        <fullName evidence="9">Phosphopantetheine adenylyltransferase</fullName>
        <ecNumber evidence="9">2.7.7.3</ecNumber>
    </recommendedName>
    <alternativeName>
        <fullName evidence="9">Dephospho-CoA pyrophosphorylase</fullName>
    </alternativeName>
    <alternativeName>
        <fullName evidence="9">Pantetheine-phosphate adenylyltransferase</fullName>
        <shortName evidence="9">PPAT</shortName>
    </alternativeName>
</protein>
<feature type="binding site" evidence="9">
    <location>
        <begin position="123"/>
        <end position="129"/>
    </location>
    <ligand>
        <name>ATP</name>
        <dbReference type="ChEBI" id="CHEBI:30616"/>
    </ligand>
</feature>
<dbReference type="EMBL" id="AP027079">
    <property type="protein sequence ID" value="BDU69036.1"/>
    <property type="molecule type" value="Genomic_DNA"/>
</dbReference>
<proteinExistence type="inferred from homology"/>
<dbReference type="EC" id="2.7.7.3" evidence="9"/>
<dbReference type="NCBIfam" id="TIGR00125">
    <property type="entry name" value="cyt_tran_rel"/>
    <property type="match status" value="1"/>
</dbReference>
<evidence type="ECO:0000256" key="1">
    <source>
        <dbReference type="ARBA" id="ARBA00022490"/>
    </source>
</evidence>
<dbReference type="GO" id="GO:0016779">
    <property type="term" value="F:nucleotidyltransferase activity"/>
    <property type="evidence" value="ECO:0007669"/>
    <property type="project" value="UniProtKB-KW"/>
</dbReference>
<feature type="binding site" evidence="9">
    <location>
        <position position="41"/>
    </location>
    <ligand>
        <name>substrate</name>
    </ligand>
</feature>
<evidence type="ECO:0000313" key="12">
    <source>
        <dbReference type="Proteomes" id="UP001242010"/>
    </source>
</evidence>
<feature type="site" description="Transition state stabilizer" evidence="9">
    <location>
        <position position="17"/>
    </location>
</feature>
<evidence type="ECO:0000259" key="10">
    <source>
        <dbReference type="Pfam" id="PF01467"/>
    </source>
</evidence>
<evidence type="ECO:0000256" key="9">
    <source>
        <dbReference type="HAMAP-Rule" id="MF_00151"/>
    </source>
</evidence>
<dbReference type="CDD" id="cd02163">
    <property type="entry name" value="PPAT"/>
    <property type="match status" value="1"/>
</dbReference>
<keyword evidence="5 9" id="KW-0067">ATP-binding</keyword>
<dbReference type="PRINTS" id="PR01020">
    <property type="entry name" value="LPSBIOSNTHSS"/>
</dbReference>
<organism evidence="11 12">
    <name type="scientific">Geothrix oryzae</name>
    <dbReference type="NCBI Taxonomy" id="2927975"/>
    <lineage>
        <taxon>Bacteria</taxon>
        <taxon>Pseudomonadati</taxon>
        <taxon>Acidobacteriota</taxon>
        <taxon>Holophagae</taxon>
        <taxon>Holophagales</taxon>
        <taxon>Holophagaceae</taxon>
        <taxon>Geothrix</taxon>
    </lineage>
</organism>
<comment type="cofactor">
    <cofactor evidence="9">
        <name>Mg(2+)</name>
        <dbReference type="ChEBI" id="CHEBI:18420"/>
    </cofactor>
</comment>
<gene>
    <name evidence="9 11" type="primary">coaD</name>
    <name evidence="11" type="ORF">GETHOR_11370</name>
</gene>
<dbReference type="NCBIfam" id="TIGR01510">
    <property type="entry name" value="coaD_prev_kdtB"/>
    <property type="match status" value="1"/>
</dbReference>
<evidence type="ECO:0000256" key="7">
    <source>
        <dbReference type="ARBA" id="ARBA00022993"/>
    </source>
</evidence>
<sequence>MRSAIYPGSFDPVTLGHWDLIQRAAKLVDRLVVAVLHNPAKSPAFSVDERVAMLKELTATLPQVEVTTFHGLLVDFAKAQNAQFIIRGVRAFSDFEYEFQMALMNRKLAPELETVFLMPKEKYSAVSSRFVREIGSMGGNLSELVPEILRTRISERLLKG</sequence>
<comment type="catalytic activity">
    <reaction evidence="8 9">
        <text>(R)-4'-phosphopantetheine + ATP + H(+) = 3'-dephospho-CoA + diphosphate</text>
        <dbReference type="Rhea" id="RHEA:19801"/>
        <dbReference type="ChEBI" id="CHEBI:15378"/>
        <dbReference type="ChEBI" id="CHEBI:30616"/>
        <dbReference type="ChEBI" id="CHEBI:33019"/>
        <dbReference type="ChEBI" id="CHEBI:57328"/>
        <dbReference type="ChEBI" id="CHEBI:61723"/>
        <dbReference type="EC" id="2.7.7.3"/>
    </reaction>
</comment>
<feature type="binding site" evidence="9">
    <location>
        <begin position="9"/>
        <end position="10"/>
    </location>
    <ligand>
        <name>ATP</name>
        <dbReference type="ChEBI" id="CHEBI:30616"/>
    </ligand>
</feature>
<comment type="function">
    <text evidence="9">Reversibly transfers an adenylyl group from ATP to 4'-phosphopantetheine, yielding dephospho-CoA (dPCoA) and pyrophosphate.</text>
</comment>
<dbReference type="InterPro" id="IPR014729">
    <property type="entry name" value="Rossmann-like_a/b/a_fold"/>
</dbReference>
<feature type="binding site" evidence="9">
    <location>
        <position position="73"/>
    </location>
    <ligand>
        <name>substrate</name>
    </ligand>
</feature>
<evidence type="ECO:0000256" key="8">
    <source>
        <dbReference type="ARBA" id="ARBA00029346"/>
    </source>
</evidence>
<accession>A0ABN6UW67</accession>
<evidence type="ECO:0000256" key="5">
    <source>
        <dbReference type="ARBA" id="ARBA00022840"/>
    </source>
</evidence>
<dbReference type="PANTHER" id="PTHR21342">
    <property type="entry name" value="PHOSPHOPANTETHEINE ADENYLYLTRANSFERASE"/>
    <property type="match status" value="1"/>
</dbReference>
<keyword evidence="1 9" id="KW-0963">Cytoplasm</keyword>
<evidence type="ECO:0000256" key="2">
    <source>
        <dbReference type="ARBA" id="ARBA00022679"/>
    </source>
</evidence>
<dbReference type="HAMAP" id="MF_00151">
    <property type="entry name" value="PPAT_bact"/>
    <property type="match status" value="1"/>
</dbReference>
<keyword evidence="3 9" id="KW-0548">Nucleotidyltransferase</keyword>
<dbReference type="Gene3D" id="3.40.50.620">
    <property type="entry name" value="HUPs"/>
    <property type="match status" value="1"/>
</dbReference>
<comment type="similarity">
    <text evidence="9">Belongs to the bacterial CoaD family.</text>
</comment>
<comment type="pathway">
    <text evidence="9">Cofactor biosynthesis; coenzyme A biosynthesis; CoA from (R)-pantothenate: step 4/5.</text>
</comment>
<feature type="binding site" evidence="9">
    <location>
        <position position="17"/>
    </location>
    <ligand>
        <name>ATP</name>
        <dbReference type="ChEBI" id="CHEBI:30616"/>
    </ligand>
</feature>
<keyword evidence="2 9" id="KW-0808">Transferase</keyword>
<feature type="binding site" evidence="9">
    <location>
        <position position="87"/>
    </location>
    <ligand>
        <name>substrate</name>
    </ligand>
</feature>
<name>A0ABN6UW67_9BACT</name>
<evidence type="ECO:0000313" key="11">
    <source>
        <dbReference type="EMBL" id="BDU69036.1"/>
    </source>
</evidence>
<feature type="binding site" evidence="9">
    <location>
        <position position="9"/>
    </location>
    <ligand>
        <name>substrate</name>
    </ligand>
</feature>
<keyword evidence="12" id="KW-1185">Reference proteome</keyword>
<dbReference type="SUPFAM" id="SSF52374">
    <property type="entry name" value="Nucleotidylyl transferase"/>
    <property type="match status" value="1"/>
</dbReference>
<keyword evidence="7 9" id="KW-0173">Coenzyme A biosynthesis</keyword>
<keyword evidence="4 9" id="KW-0547">Nucleotide-binding</keyword>
<feature type="binding site" evidence="9">
    <location>
        <position position="98"/>
    </location>
    <ligand>
        <name>ATP</name>
        <dbReference type="ChEBI" id="CHEBI:30616"/>
    </ligand>
</feature>
<feature type="binding site" evidence="9">
    <location>
        <begin position="88"/>
        <end position="90"/>
    </location>
    <ligand>
        <name>ATP</name>
        <dbReference type="ChEBI" id="CHEBI:30616"/>
    </ligand>
</feature>
<keyword evidence="6 9" id="KW-0460">Magnesium</keyword>
<dbReference type="InterPro" id="IPR001980">
    <property type="entry name" value="PPAT"/>
</dbReference>
<comment type="subunit">
    <text evidence="9">Homohexamer.</text>
</comment>
<feature type="domain" description="Cytidyltransferase-like" evidence="10">
    <location>
        <begin position="5"/>
        <end position="133"/>
    </location>
</feature>
<evidence type="ECO:0000256" key="3">
    <source>
        <dbReference type="ARBA" id="ARBA00022695"/>
    </source>
</evidence>
<reference evidence="12" key="1">
    <citation type="journal article" date="2023" name="Int. J. Syst. Evol. Microbiol.">
        <title>Mesoterricola silvestris gen. nov., sp. nov., Mesoterricola sediminis sp. nov., Geothrix oryzae sp. nov., Geothrix edaphica sp. nov., Geothrix rubra sp. nov., and Geothrix limicola sp. nov., six novel members of Acidobacteriota isolated from soils.</title>
        <authorList>
            <person name="Itoh H."/>
            <person name="Sugisawa Y."/>
            <person name="Mise K."/>
            <person name="Xu Z."/>
            <person name="Kuniyasu M."/>
            <person name="Ushijima N."/>
            <person name="Kawano K."/>
            <person name="Kobayashi E."/>
            <person name="Shiratori Y."/>
            <person name="Masuda Y."/>
            <person name="Senoo K."/>
        </authorList>
    </citation>
    <scope>NUCLEOTIDE SEQUENCE [LARGE SCALE GENOMIC DNA]</scope>
    <source>
        <strain evidence="12">Red222</strain>
    </source>
</reference>
<dbReference type="Pfam" id="PF01467">
    <property type="entry name" value="CTP_transf_like"/>
    <property type="match status" value="1"/>
</dbReference>
<evidence type="ECO:0000256" key="4">
    <source>
        <dbReference type="ARBA" id="ARBA00022741"/>
    </source>
</evidence>